<sequence>MDIKYYSNIGSAKDNMKSPVNNWYKFTAGFSYRFVDDVLDGQKKRKSVVFDPFSGCGTTLVTCQKRNVFAVGNEAQEFMCDIINAKLNWDLEDRIVEKYINKIMDYHDTHFAIDISEEYHPLLITLYDANTLKSIYLLRDAILQIIPDEYKLFFKLALSQTLHKCALNPIAVPYIVRSKTLKNSGHPIMRFLEIVHKMMEDIHNLPTHKRTAKVYRADSRKKNENLENGLCNLCITSPPYLNNLDYGEISKVHTHFWKITRSWNDLTTNIRSHLVTGATTHYRDNSFEMDAFKEGEFAIDNHDLMEELVPIFYKLQERSKERHGKKSFHILMMYYFQDMYHVLKEIRRVLNSHGAAYLILGDSAPYGEYIQTTSYLGRIAQTVGFNEYEIYKLRDRGTKWKLSNRHNIKLSENILVLR</sequence>
<accession>A0A5C8GMZ8</accession>
<evidence type="ECO:0000256" key="8">
    <source>
        <dbReference type="ARBA" id="ARBA00049120"/>
    </source>
</evidence>
<proteinExistence type="inferred from homology"/>
<dbReference type="SUPFAM" id="SSF53335">
    <property type="entry name" value="S-adenosyl-L-methionine-dependent methyltransferases"/>
    <property type="match status" value="2"/>
</dbReference>
<keyword evidence="3 10" id="KW-0489">Methyltransferase</keyword>
<dbReference type="AlphaFoldDB" id="A0A5C8GMZ8"/>
<gene>
    <name evidence="10" type="ORF">ETF27_05785</name>
</gene>
<comment type="similarity">
    <text evidence="1">Belongs to the N(4)/N(6)-methyltransferase family. N(4) subfamily.</text>
</comment>
<evidence type="ECO:0000256" key="3">
    <source>
        <dbReference type="ARBA" id="ARBA00022603"/>
    </source>
</evidence>
<evidence type="ECO:0000256" key="5">
    <source>
        <dbReference type="ARBA" id="ARBA00022691"/>
    </source>
</evidence>
<dbReference type="EC" id="2.1.1.113" evidence="2"/>
<evidence type="ECO:0000313" key="10">
    <source>
        <dbReference type="EMBL" id="TXJ62152.1"/>
    </source>
</evidence>
<evidence type="ECO:0000259" key="9">
    <source>
        <dbReference type="Pfam" id="PF01555"/>
    </source>
</evidence>
<evidence type="ECO:0000256" key="4">
    <source>
        <dbReference type="ARBA" id="ARBA00022679"/>
    </source>
</evidence>
<dbReference type="InterPro" id="IPR029063">
    <property type="entry name" value="SAM-dependent_MTases_sf"/>
</dbReference>
<evidence type="ECO:0000256" key="2">
    <source>
        <dbReference type="ARBA" id="ARBA00012185"/>
    </source>
</evidence>
<reference evidence="11" key="1">
    <citation type="submission" date="2019-05" db="EMBL/GenBank/DDBJ databases">
        <title>Prevotella brunnea sp. nov., isolated from a wound of a patient.</title>
        <authorList>
            <person name="Buhl M."/>
        </authorList>
    </citation>
    <scope>NUCLEOTIDE SEQUENCE [LARGE SCALE GENOMIC DNA]</scope>
    <source>
        <strain evidence="11">A2672</strain>
    </source>
</reference>
<dbReference type="GO" id="GO:0009307">
    <property type="term" value="P:DNA restriction-modification system"/>
    <property type="evidence" value="ECO:0007669"/>
    <property type="project" value="UniProtKB-KW"/>
</dbReference>
<organism evidence="10 11">
    <name type="scientific">Prevotella brunnea</name>
    <dbReference type="NCBI Taxonomy" id="2508867"/>
    <lineage>
        <taxon>Bacteria</taxon>
        <taxon>Pseudomonadati</taxon>
        <taxon>Bacteroidota</taxon>
        <taxon>Bacteroidia</taxon>
        <taxon>Bacteroidales</taxon>
        <taxon>Prevotellaceae</taxon>
        <taxon>Prevotella</taxon>
    </lineage>
</organism>
<keyword evidence="5" id="KW-0949">S-adenosyl-L-methionine</keyword>
<comment type="caution">
    <text evidence="10">The sequence shown here is derived from an EMBL/GenBank/DDBJ whole genome shotgun (WGS) entry which is preliminary data.</text>
</comment>
<evidence type="ECO:0000256" key="1">
    <source>
        <dbReference type="ARBA" id="ARBA00010203"/>
    </source>
</evidence>
<dbReference type="GO" id="GO:0008170">
    <property type="term" value="F:N-methyltransferase activity"/>
    <property type="evidence" value="ECO:0007669"/>
    <property type="project" value="InterPro"/>
</dbReference>
<protein>
    <recommendedName>
        <fullName evidence="2">site-specific DNA-methyltransferase (cytosine-N(4)-specific)</fullName>
        <ecNumber evidence="2">2.1.1.113</ecNumber>
    </recommendedName>
</protein>
<dbReference type="Pfam" id="PF01555">
    <property type="entry name" value="N6_N4_Mtase"/>
    <property type="match status" value="1"/>
</dbReference>
<keyword evidence="7" id="KW-0238">DNA-binding</keyword>
<dbReference type="GO" id="GO:0032259">
    <property type="term" value="P:methylation"/>
    <property type="evidence" value="ECO:0007669"/>
    <property type="project" value="UniProtKB-KW"/>
</dbReference>
<evidence type="ECO:0000256" key="6">
    <source>
        <dbReference type="ARBA" id="ARBA00022747"/>
    </source>
</evidence>
<dbReference type="Gene3D" id="3.40.50.150">
    <property type="entry name" value="Vaccinia Virus protein VP39"/>
    <property type="match status" value="2"/>
</dbReference>
<dbReference type="GO" id="GO:0015667">
    <property type="term" value="F:site-specific DNA-methyltransferase (cytosine-N4-specific) activity"/>
    <property type="evidence" value="ECO:0007669"/>
    <property type="project" value="UniProtKB-EC"/>
</dbReference>
<evidence type="ECO:0000256" key="7">
    <source>
        <dbReference type="ARBA" id="ARBA00023125"/>
    </source>
</evidence>
<dbReference type="Proteomes" id="UP000321612">
    <property type="component" value="Unassembled WGS sequence"/>
</dbReference>
<dbReference type="EMBL" id="SDIK01000040">
    <property type="protein sequence ID" value="TXJ62152.1"/>
    <property type="molecule type" value="Genomic_DNA"/>
</dbReference>
<dbReference type="RefSeq" id="WP_130829407.1">
    <property type="nucleotide sequence ID" value="NZ_SDIK01000040.1"/>
</dbReference>
<feature type="domain" description="DNA methylase N-4/N-6" evidence="9">
    <location>
        <begin position="22"/>
        <end position="84"/>
    </location>
</feature>
<dbReference type="InterPro" id="IPR002941">
    <property type="entry name" value="DNA_methylase_N4/N6"/>
</dbReference>
<dbReference type="InterPro" id="IPR017985">
    <property type="entry name" value="MeTrfase_CN4_CS"/>
</dbReference>
<keyword evidence="6" id="KW-0680">Restriction system</keyword>
<comment type="catalytic activity">
    <reaction evidence="8">
        <text>a 2'-deoxycytidine in DNA + S-adenosyl-L-methionine = an N(4)-methyl-2'-deoxycytidine in DNA + S-adenosyl-L-homocysteine + H(+)</text>
        <dbReference type="Rhea" id="RHEA:16857"/>
        <dbReference type="Rhea" id="RHEA-COMP:11369"/>
        <dbReference type="Rhea" id="RHEA-COMP:13674"/>
        <dbReference type="ChEBI" id="CHEBI:15378"/>
        <dbReference type="ChEBI" id="CHEBI:57856"/>
        <dbReference type="ChEBI" id="CHEBI:59789"/>
        <dbReference type="ChEBI" id="CHEBI:85452"/>
        <dbReference type="ChEBI" id="CHEBI:137933"/>
        <dbReference type="EC" id="2.1.1.113"/>
    </reaction>
</comment>
<dbReference type="GO" id="GO:0003677">
    <property type="term" value="F:DNA binding"/>
    <property type="evidence" value="ECO:0007669"/>
    <property type="project" value="UniProtKB-KW"/>
</dbReference>
<dbReference type="PROSITE" id="PS00093">
    <property type="entry name" value="N4_MTASE"/>
    <property type="match status" value="1"/>
</dbReference>
<dbReference type="OrthoDB" id="9800801at2"/>
<keyword evidence="4 10" id="KW-0808">Transferase</keyword>
<name>A0A5C8GMZ8_9BACT</name>
<evidence type="ECO:0000313" key="11">
    <source>
        <dbReference type="Proteomes" id="UP000321612"/>
    </source>
</evidence>
<keyword evidence="11" id="KW-1185">Reference proteome</keyword>